<accession>A0ABP3SS50</accession>
<evidence type="ECO:0000259" key="1">
    <source>
        <dbReference type="SMART" id="SM00507"/>
    </source>
</evidence>
<keyword evidence="3" id="KW-1185">Reference proteome</keyword>
<protein>
    <recommendedName>
        <fullName evidence="1">HNH nuclease domain-containing protein</fullName>
    </recommendedName>
</protein>
<dbReference type="PANTHER" id="PTHR33877">
    <property type="entry name" value="SLL1193 PROTEIN"/>
    <property type="match status" value="1"/>
</dbReference>
<proteinExistence type="predicted"/>
<dbReference type="Proteomes" id="UP001500724">
    <property type="component" value="Unassembled WGS sequence"/>
</dbReference>
<dbReference type="SMART" id="SM00507">
    <property type="entry name" value="HNHc"/>
    <property type="match status" value="1"/>
</dbReference>
<dbReference type="InterPro" id="IPR052892">
    <property type="entry name" value="NA-targeting_endonuclease"/>
</dbReference>
<gene>
    <name evidence="2" type="ORF">GCM10009535_40210</name>
</gene>
<evidence type="ECO:0000313" key="3">
    <source>
        <dbReference type="Proteomes" id="UP001500724"/>
    </source>
</evidence>
<reference evidence="3" key="1">
    <citation type="journal article" date="2019" name="Int. J. Syst. Evol. Microbiol.">
        <title>The Global Catalogue of Microorganisms (GCM) 10K type strain sequencing project: providing services to taxonomists for standard genome sequencing and annotation.</title>
        <authorList>
            <consortium name="The Broad Institute Genomics Platform"/>
            <consortium name="The Broad Institute Genome Sequencing Center for Infectious Disease"/>
            <person name="Wu L."/>
            <person name="Ma J."/>
        </authorList>
    </citation>
    <scope>NUCLEOTIDE SEQUENCE [LARGE SCALE GENOMIC DNA]</scope>
    <source>
        <strain evidence="3">JCM 10367</strain>
    </source>
</reference>
<feature type="domain" description="HNH nuclease" evidence="1">
    <location>
        <begin position="18"/>
        <end position="72"/>
    </location>
</feature>
<dbReference type="CDD" id="cd00085">
    <property type="entry name" value="HNHc"/>
    <property type="match status" value="1"/>
</dbReference>
<dbReference type="PANTHER" id="PTHR33877:SF2">
    <property type="entry name" value="OS07G0170200 PROTEIN"/>
    <property type="match status" value="1"/>
</dbReference>
<sequence>MTLVSNNRSLMPSRRRGKVRARLVERDGNQCFYCGQSFSEHVKPTLDHYVPHSLWRGWRQENLVLACWQCNLAKDDVLPWPLVWLLLAHHQEAPALAA</sequence>
<dbReference type="InterPro" id="IPR003615">
    <property type="entry name" value="HNH_nuc"/>
</dbReference>
<dbReference type="EMBL" id="BAAAGU010000042">
    <property type="protein sequence ID" value="GAA0657155.1"/>
    <property type="molecule type" value="Genomic_DNA"/>
</dbReference>
<name>A0ABP3SS50_9ACTN</name>
<evidence type="ECO:0000313" key="2">
    <source>
        <dbReference type="EMBL" id="GAA0657155.1"/>
    </source>
</evidence>
<dbReference type="InterPro" id="IPR002711">
    <property type="entry name" value="HNH"/>
</dbReference>
<organism evidence="2 3">
    <name type="scientific">Streptomyces thermocarboxydovorans</name>
    <dbReference type="NCBI Taxonomy" id="59298"/>
    <lineage>
        <taxon>Bacteria</taxon>
        <taxon>Bacillati</taxon>
        <taxon>Actinomycetota</taxon>
        <taxon>Actinomycetes</taxon>
        <taxon>Kitasatosporales</taxon>
        <taxon>Streptomycetaceae</taxon>
        <taxon>Streptomyces</taxon>
    </lineage>
</organism>
<dbReference type="Pfam" id="PF01844">
    <property type="entry name" value="HNH"/>
    <property type="match status" value="1"/>
</dbReference>
<comment type="caution">
    <text evidence="2">The sequence shown here is derived from an EMBL/GenBank/DDBJ whole genome shotgun (WGS) entry which is preliminary data.</text>
</comment>
<dbReference type="Gene3D" id="1.10.30.50">
    <property type="match status" value="1"/>
</dbReference>